<proteinExistence type="predicted"/>
<accession>X1HF13</accession>
<dbReference type="InterPro" id="IPR002831">
    <property type="entry name" value="Tscrpt_reg_TrmB_N"/>
</dbReference>
<evidence type="ECO:0000313" key="2">
    <source>
        <dbReference type="EMBL" id="GAH43893.1"/>
    </source>
</evidence>
<organism evidence="2">
    <name type="scientific">marine sediment metagenome</name>
    <dbReference type="NCBI Taxonomy" id="412755"/>
    <lineage>
        <taxon>unclassified sequences</taxon>
        <taxon>metagenomes</taxon>
        <taxon>ecological metagenomes</taxon>
    </lineage>
</organism>
<feature type="domain" description="Transcription regulator TrmB N-terminal" evidence="1">
    <location>
        <begin position="23"/>
        <end position="94"/>
    </location>
</feature>
<dbReference type="EMBL" id="BARU01007313">
    <property type="protein sequence ID" value="GAH43893.1"/>
    <property type="molecule type" value="Genomic_DNA"/>
</dbReference>
<evidence type="ECO:0000259" key="1">
    <source>
        <dbReference type="Pfam" id="PF01978"/>
    </source>
</evidence>
<protein>
    <recommendedName>
        <fullName evidence="1">Transcription regulator TrmB N-terminal domain-containing protein</fullName>
    </recommendedName>
</protein>
<comment type="caution">
    <text evidence="2">The sequence shown here is derived from an EMBL/GenBank/DDBJ whole genome shotgun (WGS) entry which is preliminary data.</text>
</comment>
<dbReference type="InterPro" id="IPR036390">
    <property type="entry name" value="WH_DNA-bd_sf"/>
</dbReference>
<dbReference type="InterPro" id="IPR036388">
    <property type="entry name" value="WH-like_DNA-bd_sf"/>
</dbReference>
<name>X1HF13_9ZZZZ</name>
<sequence length="128" mass="14714">MSNTTGKTMLSQKELKAADALGHLDIPKIESRVLFYLFKKEGVTAREIEQSVDLRQPEVSKGTNALIDRKWIKASLIKKKGKGRPYYKFYMAKPKESIISDIQDGMQKRMEREKQDMQVIHELSGVKN</sequence>
<dbReference type="Pfam" id="PF01978">
    <property type="entry name" value="TrmB"/>
    <property type="match status" value="1"/>
</dbReference>
<dbReference type="Gene3D" id="1.10.10.10">
    <property type="entry name" value="Winged helix-like DNA-binding domain superfamily/Winged helix DNA-binding domain"/>
    <property type="match status" value="1"/>
</dbReference>
<dbReference type="AlphaFoldDB" id="X1HF13"/>
<dbReference type="SUPFAM" id="SSF46785">
    <property type="entry name" value="Winged helix' DNA-binding domain"/>
    <property type="match status" value="1"/>
</dbReference>
<gene>
    <name evidence="2" type="ORF">S03H2_14411</name>
</gene>
<reference evidence="2" key="1">
    <citation type="journal article" date="2014" name="Front. Microbiol.">
        <title>High frequency of phylogenetically diverse reductive dehalogenase-homologous genes in deep subseafloor sedimentary metagenomes.</title>
        <authorList>
            <person name="Kawai M."/>
            <person name="Futagami T."/>
            <person name="Toyoda A."/>
            <person name="Takaki Y."/>
            <person name="Nishi S."/>
            <person name="Hori S."/>
            <person name="Arai W."/>
            <person name="Tsubouchi T."/>
            <person name="Morono Y."/>
            <person name="Uchiyama I."/>
            <person name="Ito T."/>
            <person name="Fujiyama A."/>
            <person name="Inagaki F."/>
            <person name="Takami H."/>
        </authorList>
    </citation>
    <scope>NUCLEOTIDE SEQUENCE</scope>
    <source>
        <strain evidence="2">Expedition CK06-06</strain>
    </source>
</reference>